<keyword evidence="2" id="KW-1185">Reference proteome</keyword>
<accession>A0A2Z2NG23</accession>
<dbReference type="AlphaFoldDB" id="A0A2Z2NG23"/>
<dbReference type="KEGG" id="gai:IMCC3135_00330"/>
<sequence length="342" mass="36696">MSCAETENISSRVNVTIMLNTTFNTLPVSYRKSSYSLRPAQTAAFGARSRGIGFIDFSVDNTGLLALVVEHCLEAGPACVKHRLGHRGFCQLRAADISHVDLAASIDQIAAEFMQGICSAIPDFCVNRPGAPLASCPLGLGKLALQVAIPTSLQHGAIAAGGNGFQTKIDTHTVLPLGTRAINRDTDAKIPSTASILSETTCPEPVIGKTEAVPYLEVRTCKEDLPVLPVSCPSLEGHPSQRAFIAKTLAPPQLATLCREAFAGVVFGRFLNRTAANVLELLRGTSRVSREVKSGHPPTTLPNHTIRQVVAVVPYLIDFCRHAAQKRRVAIFYPDFENLDAC</sequence>
<protein>
    <submittedName>
        <fullName evidence="1">Uncharacterized protein</fullName>
    </submittedName>
</protein>
<dbReference type="Proteomes" id="UP000250079">
    <property type="component" value="Chromosome"/>
</dbReference>
<organism evidence="1 2">
    <name type="scientific">Granulosicoccus antarcticus IMCC3135</name>
    <dbReference type="NCBI Taxonomy" id="1192854"/>
    <lineage>
        <taxon>Bacteria</taxon>
        <taxon>Pseudomonadati</taxon>
        <taxon>Pseudomonadota</taxon>
        <taxon>Gammaproteobacteria</taxon>
        <taxon>Chromatiales</taxon>
        <taxon>Granulosicoccaceae</taxon>
        <taxon>Granulosicoccus</taxon>
    </lineage>
</organism>
<dbReference type="EMBL" id="CP018632">
    <property type="protein sequence ID" value="ASJ70192.1"/>
    <property type="molecule type" value="Genomic_DNA"/>
</dbReference>
<name>A0A2Z2NG23_9GAMM</name>
<proteinExistence type="predicted"/>
<reference evidence="1 2" key="1">
    <citation type="submission" date="2016-12" db="EMBL/GenBank/DDBJ databases">
        <authorList>
            <person name="Song W.-J."/>
            <person name="Kurnit D.M."/>
        </authorList>
    </citation>
    <scope>NUCLEOTIDE SEQUENCE [LARGE SCALE GENOMIC DNA]</scope>
    <source>
        <strain evidence="1 2">IMCC3135</strain>
    </source>
</reference>
<evidence type="ECO:0000313" key="2">
    <source>
        <dbReference type="Proteomes" id="UP000250079"/>
    </source>
</evidence>
<evidence type="ECO:0000313" key="1">
    <source>
        <dbReference type="EMBL" id="ASJ70192.1"/>
    </source>
</evidence>
<gene>
    <name evidence="1" type="ORF">IMCC3135_00330</name>
</gene>